<dbReference type="EMBL" id="BAAAZD010000002">
    <property type="protein sequence ID" value="GAA4005831.1"/>
    <property type="molecule type" value="Genomic_DNA"/>
</dbReference>
<evidence type="ECO:0000256" key="3">
    <source>
        <dbReference type="ARBA" id="ARBA00022691"/>
    </source>
</evidence>
<keyword evidence="3" id="KW-0949">S-adenosyl-L-methionine</keyword>
<keyword evidence="2" id="KW-0808">Transferase</keyword>
<dbReference type="PANTHER" id="PTHR43464">
    <property type="entry name" value="METHYLTRANSFERASE"/>
    <property type="match status" value="1"/>
</dbReference>
<dbReference type="CDD" id="cd02440">
    <property type="entry name" value="AdoMet_MTases"/>
    <property type="match status" value="1"/>
</dbReference>
<evidence type="ECO:0000313" key="5">
    <source>
        <dbReference type="EMBL" id="GAA4005831.1"/>
    </source>
</evidence>
<evidence type="ECO:0000259" key="4">
    <source>
        <dbReference type="Pfam" id="PF13649"/>
    </source>
</evidence>
<organism evidence="5 6">
    <name type="scientific">Sphingomonas humi</name>
    <dbReference type="NCBI Taxonomy" id="335630"/>
    <lineage>
        <taxon>Bacteria</taxon>
        <taxon>Pseudomonadati</taxon>
        <taxon>Pseudomonadota</taxon>
        <taxon>Alphaproteobacteria</taxon>
        <taxon>Sphingomonadales</taxon>
        <taxon>Sphingomonadaceae</taxon>
        <taxon>Sphingomonas</taxon>
    </lineage>
</organism>
<gene>
    <name evidence="5" type="ORF">GCM10022211_17810</name>
</gene>
<dbReference type="InterPro" id="IPR029063">
    <property type="entry name" value="SAM-dependent_MTases_sf"/>
</dbReference>
<keyword evidence="1" id="KW-0489">Methyltransferase</keyword>
<comment type="caution">
    <text evidence="5">The sequence shown here is derived from an EMBL/GenBank/DDBJ whole genome shotgun (WGS) entry which is preliminary data.</text>
</comment>
<dbReference type="PANTHER" id="PTHR43464:SF19">
    <property type="entry name" value="UBIQUINONE BIOSYNTHESIS O-METHYLTRANSFERASE, MITOCHONDRIAL"/>
    <property type="match status" value="1"/>
</dbReference>
<dbReference type="Pfam" id="PF13649">
    <property type="entry name" value="Methyltransf_25"/>
    <property type="match status" value="1"/>
</dbReference>
<sequence>MPDSDRDWSKWGRSDPYFAVLAHPQFGRETIAEHRDAFFQTGEHYVASVLAGLEASSGAFPRRRALDHGCGTGRLTIPLSRAFEQVVALDVAPEMLAEAERNARGANRDNIHFHQADDRLSGVAGSFDFVLSHLVLQHVPVERGLLIFERLIELVAPGGAFHVSVSVRNDRGSRRALYWASARLPLVKGVQNLLRGDAWGTPAMQMNDYPLGTLVAGLSKRGVQRLTLTVDPYHPRFQTVVLSGLVPA</sequence>
<dbReference type="InterPro" id="IPR041698">
    <property type="entry name" value="Methyltransf_25"/>
</dbReference>
<protein>
    <recommendedName>
        <fullName evidence="4">Methyltransferase domain-containing protein</fullName>
    </recommendedName>
</protein>
<proteinExistence type="predicted"/>
<dbReference type="Proteomes" id="UP001501310">
    <property type="component" value="Unassembled WGS sequence"/>
</dbReference>
<keyword evidence="6" id="KW-1185">Reference proteome</keyword>
<evidence type="ECO:0000256" key="2">
    <source>
        <dbReference type="ARBA" id="ARBA00022679"/>
    </source>
</evidence>
<name>A0ABP7S365_9SPHN</name>
<dbReference type="RefSeq" id="WP_344709913.1">
    <property type="nucleotide sequence ID" value="NZ_BAAAZD010000002.1"/>
</dbReference>
<accession>A0ABP7S365</accession>
<evidence type="ECO:0000256" key="1">
    <source>
        <dbReference type="ARBA" id="ARBA00022603"/>
    </source>
</evidence>
<feature type="domain" description="Methyltransferase" evidence="4">
    <location>
        <begin position="66"/>
        <end position="159"/>
    </location>
</feature>
<reference evidence="6" key="1">
    <citation type="journal article" date="2019" name="Int. J. Syst. Evol. Microbiol.">
        <title>The Global Catalogue of Microorganisms (GCM) 10K type strain sequencing project: providing services to taxonomists for standard genome sequencing and annotation.</title>
        <authorList>
            <consortium name="The Broad Institute Genomics Platform"/>
            <consortium name="The Broad Institute Genome Sequencing Center for Infectious Disease"/>
            <person name="Wu L."/>
            <person name="Ma J."/>
        </authorList>
    </citation>
    <scope>NUCLEOTIDE SEQUENCE [LARGE SCALE GENOMIC DNA]</scope>
    <source>
        <strain evidence="6">JCM 16603</strain>
    </source>
</reference>
<dbReference type="SUPFAM" id="SSF53335">
    <property type="entry name" value="S-adenosyl-L-methionine-dependent methyltransferases"/>
    <property type="match status" value="1"/>
</dbReference>
<evidence type="ECO:0000313" key="6">
    <source>
        <dbReference type="Proteomes" id="UP001501310"/>
    </source>
</evidence>
<dbReference type="Gene3D" id="3.40.50.150">
    <property type="entry name" value="Vaccinia Virus protein VP39"/>
    <property type="match status" value="1"/>
</dbReference>